<evidence type="ECO:0000259" key="7">
    <source>
        <dbReference type="Pfam" id="PF07715"/>
    </source>
</evidence>
<evidence type="ECO:0000256" key="2">
    <source>
        <dbReference type="ARBA" id="ARBA00023136"/>
    </source>
</evidence>
<dbReference type="InterPro" id="IPR013784">
    <property type="entry name" value="Carb-bd-like_fold"/>
</dbReference>
<dbReference type="SUPFAM" id="SSF49452">
    <property type="entry name" value="Starch-binding domain-like"/>
    <property type="match status" value="1"/>
</dbReference>
<feature type="chain" id="PRO_5046370853" evidence="5">
    <location>
        <begin position="31"/>
        <end position="988"/>
    </location>
</feature>
<evidence type="ECO:0000256" key="1">
    <source>
        <dbReference type="ARBA" id="ARBA00004442"/>
    </source>
</evidence>
<dbReference type="PANTHER" id="PTHR40980:SF4">
    <property type="entry name" value="TONB-DEPENDENT RECEPTOR-LIKE BETA-BARREL DOMAIN-CONTAINING PROTEIN"/>
    <property type="match status" value="1"/>
</dbReference>
<dbReference type="Proteomes" id="UP001363460">
    <property type="component" value="Chromosome"/>
</dbReference>
<dbReference type="InterPro" id="IPR010104">
    <property type="entry name" value="TonB_rcpt_bac"/>
</dbReference>
<name>A0ABZ2IIT7_9CAUL</name>
<evidence type="ECO:0000256" key="3">
    <source>
        <dbReference type="ARBA" id="ARBA00023237"/>
    </source>
</evidence>
<sequence length="988" mass="108318">MTNTRLKSMLLCGAASIGLGLGLTPAAAVADEGVSAAVAVADAGQVSGVVTDADGRSYLVGAEVRIDGYSQVAVTDREGRFTLQRAPVGRHTLSIAYVGRVTHRMEIDIAADAVTPVTAALAIDTGASSVADVVVTASRPMAESEAAALQIQRSSTSLVNVVAADAIGRFPDQNIAAALSRLPGIAVERDQGQERYVNLRGAPSRWTTIAFDGVNVISPSGRTARLDTIPAAIASSVQARKAVTAAMPGETLAGNINIITRSAFDYPGLMAAADLGLGYNDLGGGAQYNAGGFISNTFADGRFGVLLSASRYEREMVTDNFETDWETAKEDQEPGFETRTWADAHQNKLYRLTRSNTAYSGRLDYRPSDDHRFFLSSIYTEFTDDEMRNAHEFDFDDGAVATNKAGISNGYADVRTGNTATRGTIYNVDLDSTLNVNHTTQSIFTTTLGGDQRFGGWNASWRLNYTDAKSDGGPSFNSTWKSPNNRRPTVVYDFTDRENHSVRLYDTIVNPDGSFSQGEIKRSLDPQDYDFVNMRVNASLAQTKAYTARLDLTRDIDLFGLPTELAFGFQYDDRTKENNSSRLEITAAALAAAGVALPTTDDFALNTPYKGKLPLGYAFRYHSEKGAWDLWNRLKPNAVDKPDVANENYYKVSESVIAGYAMATTYFNWGNVVAGLRAERVENTSQALVQMEEDGPFEPLEFKDDNLEVFPSLHLNWDINDEMKLRLSANTGAARPDYTDLRPNYSISDEDGEISGGNPYAGPEKSIGFDAYFEWYRPGGAFLSAGVYYKDLRDVLFDIERTPYGSDALNVPGYDRSGYTYFTIDNGGDGFIRGLEFSYSQTMEPFAERLGLPDWAAGFGVRANLTLNESEATTPDGRKVGLPGASDMIYNAALSYERYGFSSRISWQYRTEWLDGLGGGDIVGDSYWDEVGRLDFKASYAFNDNAEIYFDANNLLNEPGVRYQGETWRVSEYERFGARYMIGLRLNF</sequence>
<keyword evidence="4" id="KW-0798">TonB box</keyword>
<dbReference type="Gene3D" id="2.40.170.20">
    <property type="entry name" value="TonB-dependent receptor, beta-barrel domain"/>
    <property type="match status" value="1"/>
</dbReference>
<keyword evidence="3" id="KW-0998">Cell outer membrane</keyword>
<organism evidence="8 9">
    <name type="scientific">Brevundimonas olei</name>
    <dbReference type="NCBI Taxonomy" id="657642"/>
    <lineage>
        <taxon>Bacteria</taxon>
        <taxon>Pseudomonadati</taxon>
        <taxon>Pseudomonadota</taxon>
        <taxon>Alphaproteobacteria</taxon>
        <taxon>Caulobacterales</taxon>
        <taxon>Caulobacteraceae</taxon>
        <taxon>Brevundimonas</taxon>
    </lineage>
</organism>
<accession>A0ABZ2IIT7</accession>
<dbReference type="InterPro" id="IPR012910">
    <property type="entry name" value="Plug_dom"/>
</dbReference>
<evidence type="ECO:0000256" key="5">
    <source>
        <dbReference type="SAM" id="SignalP"/>
    </source>
</evidence>
<dbReference type="Pfam" id="PF00593">
    <property type="entry name" value="TonB_dep_Rec_b-barrel"/>
    <property type="match status" value="1"/>
</dbReference>
<dbReference type="EMBL" id="CP146369">
    <property type="protein sequence ID" value="WWT55253.1"/>
    <property type="molecule type" value="Genomic_DNA"/>
</dbReference>
<keyword evidence="5" id="KW-0732">Signal</keyword>
<dbReference type="RefSeq" id="WP_338577709.1">
    <property type="nucleotide sequence ID" value="NZ_CP146369.1"/>
</dbReference>
<feature type="domain" description="TonB-dependent receptor-like beta-barrel" evidence="6">
    <location>
        <begin position="514"/>
        <end position="955"/>
    </location>
</feature>
<dbReference type="InterPro" id="IPR000531">
    <property type="entry name" value="Beta-barrel_TonB"/>
</dbReference>
<feature type="domain" description="TonB-dependent receptor plug" evidence="7">
    <location>
        <begin position="153"/>
        <end position="250"/>
    </location>
</feature>
<dbReference type="Pfam" id="PF07715">
    <property type="entry name" value="Plug"/>
    <property type="match status" value="1"/>
</dbReference>
<keyword evidence="8" id="KW-0675">Receptor</keyword>
<comment type="similarity">
    <text evidence="4">Belongs to the TonB-dependent receptor family.</text>
</comment>
<dbReference type="SUPFAM" id="SSF56935">
    <property type="entry name" value="Porins"/>
    <property type="match status" value="1"/>
</dbReference>
<evidence type="ECO:0000313" key="9">
    <source>
        <dbReference type="Proteomes" id="UP001363460"/>
    </source>
</evidence>
<gene>
    <name evidence="8" type="ORF">V8J38_02130</name>
</gene>
<keyword evidence="9" id="KW-1185">Reference proteome</keyword>
<evidence type="ECO:0000256" key="4">
    <source>
        <dbReference type="RuleBase" id="RU003357"/>
    </source>
</evidence>
<dbReference type="NCBIfam" id="TIGR01782">
    <property type="entry name" value="TonB-Xanth-Caul"/>
    <property type="match status" value="1"/>
</dbReference>
<dbReference type="Gene3D" id="2.170.130.10">
    <property type="entry name" value="TonB-dependent receptor, plug domain"/>
    <property type="match status" value="1"/>
</dbReference>
<dbReference type="Gene3D" id="2.60.40.1120">
    <property type="entry name" value="Carboxypeptidase-like, regulatory domain"/>
    <property type="match status" value="1"/>
</dbReference>
<evidence type="ECO:0000259" key="6">
    <source>
        <dbReference type="Pfam" id="PF00593"/>
    </source>
</evidence>
<evidence type="ECO:0000313" key="8">
    <source>
        <dbReference type="EMBL" id="WWT55253.1"/>
    </source>
</evidence>
<protein>
    <submittedName>
        <fullName evidence="8">TonB-dependent receptor</fullName>
    </submittedName>
</protein>
<comment type="subcellular location">
    <subcellularLocation>
        <location evidence="1 4">Cell outer membrane</location>
    </subcellularLocation>
</comment>
<dbReference type="InterPro" id="IPR036942">
    <property type="entry name" value="Beta-barrel_TonB_sf"/>
</dbReference>
<reference evidence="8 9" key="1">
    <citation type="submission" date="2024-02" db="EMBL/GenBank/DDBJ databases">
        <title>Distribution and functional of Brevundimonas-related endobacteria within Verticillium dahliae.</title>
        <authorList>
            <person name="Zeng H."/>
        </authorList>
    </citation>
    <scope>NUCLEOTIDE SEQUENCE [LARGE SCALE GENOMIC DNA]</scope>
    <source>
        <strain evidence="8 9">TRM 44200</strain>
    </source>
</reference>
<dbReference type="Pfam" id="PF13715">
    <property type="entry name" value="CarbopepD_reg_2"/>
    <property type="match status" value="1"/>
</dbReference>
<feature type="signal peptide" evidence="5">
    <location>
        <begin position="1"/>
        <end position="30"/>
    </location>
</feature>
<dbReference type="InterPro" id="IPR037066">
    <property type="entry name" value="Plug_dom_sf"/>
</dbReference>
<dbReference type="PANTHER" id="PTHR40980">
    <property type="entry name" value="PLUG DOMAIN-CONTAINING PROTEIN"/>
    <property type="match status" value="1"/>
</dbReference>
<keyword evidence="2 4" id="KW-0472">Membrane</keyword>
<proteinExistence type="inferred from homology"/>